<dbReference type="InterPro" id="IPR021838">
    <property type="entry name" value="DUF3431"/>
</dbReference>
<dbReference type="PANTHER" id="PTHR37490">
    <property type="entry name" value="EXPRESSED PROTEIN"/>
    <property type="match status" value="1"/>
</dbReference>
<accession>A0ABR0LZT5</accession>
<organism evidence="1 2">
    <name type="scientific">Cryomyces antarcticus</name>
    <dbReference type="NCBI Taxonomy" id="329879"/>
    <lineage>
        <taxon>Eukaryota</taxon>
        <taxon>Fungi</taxon>
        <taxon>Dikarya</taxon>
        <taxon>Ascomycota</taxon>
        <taxon>Pezizomycotina</taxon>
        <taxon>Dothideomycetes</taxon>
        <taxon>Dothideomycetes incertae sedis</taxon>
        <taxon>Cryomyces</taxon>
    </lineage>
</organism>
<protein>
    <submittedName>
        <fullName evidence="1">Uncharacterized protein</fullName>
    </submittedName>
</protein>
<reference evidence="1 2" key="1">
    <citation type="submission" date="2023-08" db="EMBL/GenBank/DDBJ databases">
        <title>Black Yeasts Isolated from many extreme environments.</title>
        <authorList>
            <person name="Coleine C."/>
            <person name="Stajich J.E."/>
            <person name="Selbmann L."/>
        </authorList>
    </citation>
    <scope>NUCLEOTIDE SEQUENCE [LARGE SCALE GENOMIC DNA]</scope>
    <source>
        <strain evidence="1 2">CCFEE 536</strain>
    </source>
</reference>
<evidence type="ECO:0000313" key="1">
    <source>
        <dbReference type="EMBL" id="KAK5257409.1"/>
    </source>
</evidence>
<name>A0ABR0LZT5_9PEZI</name>
<sequence length="156" mass="17508">MPRLVIPWFGSSGSSATANEGMAAGAAESNAFLHSHRSGFLNAWHTDTPMHDDVYAMEHLQLEFVRRNGYVNLRCKWNPGCIKAHRQNRHITNEIWQTVFNDTSTPPPRDTAISGLALEAEEKAFSMPAEVGAACCAQFVVSREQVRKRPWDDYMS</sequence>
<proteinExistence type="predicted"/>
<dbReference type="PANTHER" id="PTHR37490:SF2">
    <property type="match status" value="1"/>
</dbReference>
<dbReference type="Proteomes" id="UP001357485">
    <property type="component" value="Unassembled WGS sequence"/>
</dbReference>
<gene>
    <name evidence="1" type="ORF">LTR16_000747</name>
</gene>
<dbReference type="EMBL" id="JAVRRA010008231">
    <property type="protein sequence ID" value="KAK5257409.1"/>
    <property type="molecule type" value="Genomic_DNA"/>
</dbReference>
<evidence type="ECO:0000313" key="2">
    <source>
        <dbReference type="Proteomes" id="UP001357485"/>
    </source>
</evidence>
<dbReference type="Pfam" id="PF11913">
    <property type="entry name" value="DUF3431"/>
    <property type="match status" value="1"/>
</dbReference>
<comment type="caution">
    <text evidence="1">The sequence shown here is derived from an EMBL/GenBank/DDBJ whole genome shotgun (WGS) entry which is preliminary data.</text>
</comment>
<keyword evidence="2" id="KW-1185">Reference proteome</keyword>